<feature type="transmembrane region" description="Helical" evidence="1">
    <location>
        <begin position="70"/>
        <end position="92"/>
    </location>
</feature>
<evidence type="ECO:0000256" key="1">
    <source>
        <dbReference type="SAM" id="Phobius"/>
    </source>
</evidence>
<comment type="caution">
    <text evidence="2">The sequence shown here is derived from an EMBL/GenBank/DDBJ whole genome shotgun (WGS) entry which is preliminary data.</text>
</comment>
<keyword evidence="3" id="KW-1185">Reference proteome</keyword>
<sequence>MRKNLLQVNRSELGSHLEFLNKLKMFRQIQLLITEYNMFHKGSVMGVVVATAVFSVIVAAYTIFTSGGSLSVLLLLVMVLILCMCFFVMVIGMRYPASVYSMSGHILQNTKRHFQPVSTSFNLEWVRKYLRSFPVFKIQFFSGNFFEQATPLDFMNFCANMIVNLLMTH</sequence>
<keyword evidence="1" id="KW-1133">Transmembrane helix</keyword>
<protein>
    <submittedName>
        <fullName evidence="2">Uncharacterized protein</fullName>
    </submittedName>
</protein>
<keyword evidence="1" id="KW-0812">Transmembrane</keyword>
<feature type="transmembrane region" description="Helical" evidence="1">
    <location>
        <begin position="44"/>
        <end position="64"/>
    </location>
</feature>
<evidence type="ECO:0000313" key="2">
    <source>
        <dbReference type="EMBL" id="CAL8134966.1"/>
    </source>
</evidence>
<evidence type="ECO:0000313" key="3">
    <source>
        <dbReference type="Proteomes" id="UP001642540"/>
    </source>
</evidence>
<reference evidence="2 3" key="1">
    <citation type="submission" date="2024-08" db="EMBL/GenBank/DDBJ databases">
        <authorList>
            <person name="Cucini C."/>
            <person name="Frati F."/>
        </authorList>
    </citation>
    <scope>NUCLEOTIDE SEQUENCE [LARGE SCALE GENOMIC DNA]</scope>
</reference>
<name>A0ABP1RT49_9HEXA</name>
<dbReference type="Proteomes" id="UP001642540">
    <property type="component" value="Unassembled WGS sequence"/>
</dbReference>
<organism evidence="2 3">
    <name type="scientific">Orchesella dallaii</name>
    <dbReference type="NCBI Taxonomy" id="48710"/>
    <lineage>
        <taxon>Eukaryota</taxon>
        <taxon>Metazoa</taxon>
        <taxon>Ecdysozoa</taxon>
        <taxon>Arthropoda</taxon>
        <taxon>Hexapoda</taxon>
        <taxon>Collembola</taxon>
        <taxon>Entomobryomorpha</taxon>
        <taxon>Entomobryoidea</taxon>
        <taxon>Orchesellidae</taxon>
        <taxon>Orchesellinae</taxon>
        <taxon>Orchesella</taxon>
    </lineage>
</organism>
<gene>
    <name evidence="2" type="ORF">ODALV1_LOCUS25769</name>
</gene>
<keyword evidence="1" id="KW-0472">Membrane</keyword>
<dbReference type="EMBL" id="CAXLJM020000107">
    <property type="protein sequence ID" value="CAL8134966.1"/>
    <property type="molecule type" value="Genomic_DNA"/>
</dbReference>
<accession>A0ABP1RT49</accession>
<proteinExistence type="predicted"/>